<protein>
    <submittedName>
        <fullName evidence="8">tRNA-specific adenosine deaminase</fullName>
        <ecNumber evidence="8">3.5.4.33</ecNumber>
    </submittedName>
</protein>
<comment type="cofactor">
    <cofactor evidence="6">
        <name>Zn(2+)</name>
        <dbReference type="ChEBI" id="CHEBI:29105"/>
    </cofactor>
</comment>
<reference evidence="8 9" key="1">
    <citation type="submission" date="2019-02" db="EMBL/GenBank/DDBJ databases">
        <title>Deep-cultivation of Planctomycetes and their phenomic and genomic characterization uncovers novel biology.</title>
        <authorList>
            <person name="Wiegand S."/>
            <person name="Jogler M."/>
            <person name="Boedeker C."/>
            <person name="Pinto D."/>
            <person name="Vollmers J."/>
            <person name="Rivas-Marin E."/>
            <person name="Kohn T."/>
            <person name="Peeters S.H."/>
            <person name="Heuer A."/>
            <person name="Rast P."/>
            <person name="Oberbeckmann S."/>
            <person name="Bunk B."/>
            <person name="Jeske O."/>
            <person name="Meyerdierks A."/>
            <person name="Storesund J.E."/>
            <person name="Kallscheuer N."/>
            <person name="Luecker S."/>
            <person name="Lage O.M."/>
            <person name="Pohl T."/>
            <person name="Merkel B.J."/>
            <person name="Hornburger P."/>
            <person name="Mueller R.-W."/>
            <person name="Bruemmer F."/>
            <person name="Labrenz M."/>
            <person name="Spormann A.M."/>
            <person name="Op den Camp H."/>
            <person name="Overmann J."/>
            <person name="Amann R."/>
            <person name="Jetten M.S.M."/>
            <person name="Mascher T."/>
            <person name="Medema M.H."/>
            <person name="Devos D.P."/>
            <person name="Kaster A.-K."/>
            <person name="Ovreas L."/>
            <person name="Rohde M."/>
            <person name="Galperin M.Y."/>
            <person name="Jogler C."/>
        </authorList>
    </citation>
    <scope>NUCLEOTIDE SEQUENCE [LARGE SCALE GENOMIC DNA]</scope>
    <source>
        <strain evidence="8 9">KS4</strain>
    </source>
</reference>
<dbReference type="InterPro" id="IPR016193">
    <property type="entry name" value="Cytidine_deaminase-like"/>
</dbReference>
<feature type="domain" description="CMP/dCMP-type deaminase" evidence="7">
    <location>
        <begin position="7"/>
        <end position="124"/>
    </location>
</feature>
<dbReference type="SUPFAM" id="SSF53927">
    <property type="entry name" value="Cytidine deaminase-like"/>
    <property type="match status" value="1"/>
</dbReference>
<dbReference type="PANTHER" id="PTHR11086">
    <property type="entry name" value="DEOXYCYTIDYLATE DEAMINASE-RELATED"/>
    <property type="match status" value="1"/>
</dbReference>
<proteinExistence type="inferred from homology"/>
<dbReference type="Proteomes" id="UP000317369">
    <property type="component" value="Chromosome"/>
</dbReference>
<dbReference type="InterPro" id="IPR016192">
    <property type="entry name" value="APOBEC/CMP_deaminase_Zn-bd"/>
</dbReference>
<dbReference type="PIRSF" id="PIRSF006019">
    <property type="entry name" value="dCMP_deaminase"/>
    <property type="match status" value="1"/>
</dbReference>
<gene>
    <name evidence="8" type="primary">tadA_1</name>
    <name evidence="8" type="ORF">KS4_04190</name>
</gene>
<dbReference type="PANTHER" id="PTHR11086:SF18">
    <property type="entry name" value="DEOXYCYTIDYLATE DEAMINASE"/>
    <property type="match status" value="1"/>
</dbReference>
<keyword evidence="3 8" id="KW-0378">Hydrolase</keyword>
<evidence type="ECO:0000256" key="4">
    <source>
        <dbReference type="ARBA" id="ARBA00022833"/>
    </source>
</evidence>
<dbReference type="GO" id="GO:0052717">
    <property type="term" value="F:tRNA-specific adenosine-34 deaminase activity"/>
    <property type="evidence" value="ECO:0007669"/>
    <property type="project" value="UniProtKB-EC"/>
</dbReference>
<keyword evidence="4 6" id="KW-0862">Zinc</keyword>
<dbReference type="GO" id="GO:0005737">
    <property type="term" value="C:cytoplasm"/>
    <property type="evidence" value="ECO:0007669"/>
    <property type="project" value="TreeGrafter"/>
</dbReference>
<dbReference type="Pfam" id="PF00383">
    <property type="entry name" value="dCMP_cyt_deam_1"/>
    <property type="match status" value="1"/>
</dbReference>
<evidence type="ECO:0000256" key="6">
    <source>
        <dbReference type="PIRSR" id="PIRSR006019-2"/>
    </source>
</evidence>
<accession>A0A517YQ92</accession>
<dbReference type="AlphaFoldDB" id="A0A517YQ92"/>
<evidence type="ECO:0000256" key="3">
    <source>
        <dbReference type="ARBA" id="ARBA00022801"/>
    </source>
</evidence>
<evidence type="ECO:0000259" key="7">
    <source>
        <dbReference type="PROSITE" id="PS51747"/>
    </source>
</evidence>
<dbReference type="InterPro" id="IPR016473">
    <property type="entry name" value="dCMP_deaminase"/>
</dbReference>
<evidence type="ECO:0000313" key="8">
    <source>
        <dbReference type="EMBL" id="QDU32387.1"/>
    </source>
</evidence>
<evidence type="ECO:0000256" key="5">
    <source>
        <dbReference type="PIRSR" id="PIRSR006019-1"/>
    </source>
</evidence>
<feature type="binding site" evidence="6">
    <location>
        <position position="71"/>
    </location>
    <ligand>
        <name>Zn(2+)</name>
        <dbReference type="ChEBI" id="CHEBI:29105"/>
        <note>catalytic</note>
    </ligand>
</feature>
<feature type="binding site" evidence="6">
    <location>
        <position position="96"/>
    </location>
    <ligand>
        <name>Zn(2+)</name>
        <dbReference type="ChEBI" id="CHEBI:29105"/>
        <note>catalytic</note>
    </ligand>
</feature>
<dbReference type="InterPro" id="IPR015517">
    <property type="entry name" value="dCMP_deaminase-rel"/>
</dbReference>
<dbReference type="GO" id="GO:0004132">
    <property type="term" value="F:dCMP deaminase activity"/>
    <property type="evidence" value="ECO:0007669"/>
    <property type="project" value="InterPro"/>
</dbReference>
<dbReference type="GO" id="GO:0008270">
    <property type="term" value="F:zinc ion binding"/>
    <property type="evidence" value="ECO:0007669"/>
    <property type="project" value="InterPro"/>
</dbReference>
<dbReference type="PROSITE" id="PS00903">
    <property type="entry name" value="CYT_DCMP_DEAMINASES_1"/>
    <property type="match status" value="1"/>
</dbReference>
<evidence type="ECO:0000256" key="1">
    <source>
        <dbReference type="ARBA" id="ARBA00006576"/>
    </source>
</evidence>
<dbReference type="OrthoDB" id="9788517at2"/>
<comment type="similarity">
    <text evidence="1">Belongs to the cytidine and deoxycytidylate deaminase family.</text>
</comment>
<sequence>MSEPRPDWDTYFLTLAKEVAKRSPDPSTKHGCVIVDTDKRVVSTGYNGPVSGLPNELVPLTRPEKYDWFIHAEDNAVAFARCNLSGATAYVTGQPCAPCFRRLLQVGITRIVFGAVQSACINDNETEACKVMAKNKHVEVVCLDQ</sequence>
<dbReference type="KEGG" id="pcor:KS4_04190"/>
<keyword evidence="2 6" id="KW-0479">Metal-binding</keyword>
<dbReference type="EC" id="3.5.4.33" evidence="8"/>
<name>A0A517YQ92_9BACT</name>
<keyword evidence="9" id="KW-1185">Reference proteome</keyword>
<evidence type="ECO:0000313" key="9">
    <source>
        <dbReference type="Proteomes" id="UP000317369"/>
    </source>
</evidence>
<dbReference type="InterPro" id="IPR002125">
    <property type="entry name" value="CMP_dCMP_dom"/>
</dbReference>
<organism evidence="8 9">
    <name type="scientific">Poriferisphaera corsica</name>
    <dbReference type="NCBI Taxonomy" id="2528020"/>
    <lineage>
        <taxon>Bacteria</taxon>
        <taxon>Pseudomonadati</taxon>
        <taxon>Planctomycetota</taxon>
        <taxon>Phycisphaerae</taxon>
        <taxon>Phycisphaerales</taxon>
        <taxon>Phycisphaeraceae</taxon>
        <taxon>Poriferisphaera</taxon>
    </lineage>
</organism>
<evidence type="ECO:0000256" key="2">
    <source>
        <dbReference type="ARBA" id="ARBA00022723"/>
    </source>
</evidence>
<dbReference type="GO" id="GO:0006220">
    <property type="term" value="P:pyrimidine nucleotide metabolic process"/>
    <property type="evidence" value="ECO:0007669"/>
    <property type="project" value="InterPro"/>
</dbReference>
<dbReference type="PROSITE" id="PS51747">
    <property type="entry name" value="CYT_DCMP_DEAMINASES_2"/>
    <property type="match status" value="1"/>
</dbReference>
<feature type="binding site" evidence="6">
    <location>
        <position position="99"/>
    </location>
    <ligand>
        <name>Zn(2+)</name>
        <dbReference type="ChEBI" id="CHEBI:29105"/>
        <note>catalytic</note>
    </ligand>
</feature>
<feature type="active site" description="Proton donor" evidence="5">
    <location>
        <position position="73"/>
    </location>
</feature>
<dbReference type="Gene3D" id="3.40.140.10">
    <property type="entry name" value="Cytidine Deaminase, domain 2"/>
    <property type="match status" value="1"/>
</dbReference>
<dbReference type="RefSeq" id="WP_145073877.1">
    <property type="nucleotide sequence ID" value="NZ_CP036425.1"/>
</dbReference>
<dbReference type="EMBL" id="CP036425">
    <property type="protein sequence ID" value="QDU32387.1"/>
    <property type="molecule type" value="Genomic_DNA"/>
</dbReference>